<evidence type="ECO:0000256" key="2">
    <source>
        <dbReference type="SAM" id="Phobius"/>
    </source>
</evidence>
<feature type="region of interest" description="Disordered" evidence="1">
    <location>
        <begin position="1131"/>
        <end position="1163"/>
    </location>
</feature>
<name>I4B5J0_TURPD</name>
<dbReference type="SUPFAM" id="SSF82693">
    <property type="entry name" value="Multidrug efflux transporter AcrB pore domain, PN1, PN2, PC1 and PC2 subdomains"/>
    <property type="match status" value="3"/>
</dbReference>
<dbReference type="Proteomes" id="UP000006048">
    <property type="component" value="Chromosome"/>
</dbReference>
<evidence type="ECO:0000313" key="4">
    <source>
        <dbReference type="Proteomes" id="UP000006048"/>
    </source>
</evidence>
<feature type="transmembrane region" description="Helical" evidence="2">
    <location>
        <begin position="1052"/>
        <end position="1071"/>
    </location>
</feature>
<dbReference type="KEGG" id="tpx:Turpa_1900"/>
<protein>
    <submittedName>
        <fullName evidence="3">Acriflavin resistance protein</fullName>
    </submittedName>
</protein>
<feature type="transmembrane region" description="Helical" evidence="2">
    <location>
        <begin position="531"/>
        <end position="551"/>
    </location>
</feature>
<feature type="transmembrane region" description="Helical" evidence="2">
    <location>
        <begin position="1083"/>
        <end position="1109"/>
    </location>
</feature>
<evidence type="ECO:0000256" key="1">
    <source>
        <dbReference type="SAM" id="MobiDB-lite"/>
    </source>
</evidence>
<dbReference type="Gene3D" id="3.30.70.1430">
    <property type="entry name" value="Multidrug efflux transporter AcrB pore domain"/>
    <property type="match status" value="2"/>
</dbReference>
<dbReference type="RefSeq" id="WP_014803056.1">
    <property type="nucleotide sequence ID" value="NC_018020.1"/>
</dbReference>
<dbReference type="GO" id="GO:0042910">
    <property type="term" value="F:xenobiotic transmembrane transporter activity"/>
    <property type="evidence" value="ECO:0007669"/>
    <property type="project" value="TreeGrafter"/>
</dbReference>
<dbReference type="PANTHER" id="PTHR32063">
    <property type="match status" value="1"/>
</dbReference>
<dbReference type="GO" id="GO:0005886">
    <property type="term" value="C:plasma membrane"/>
    <property type="evidence" value="ECO:0007669"/>
    <property type="project" value="TreeGrafter"/>
</dbReference>
<feature type="transmembrane region" description="Helical" evidence="2">
    <location>
        <begin position="563"/>
        <end position="589"/>
    </location>
</feature>
<keyword evidence="2" id="KW-0812">Transmembrane</keyword>
<dbReference type="Gene3D" id="1.20.1640.10">
    <property type="entry name" value="Multidrug efflux transporter AcrB transmembrane domain"/>
    <property type="match status" value="2"/>
</dbReference>
<dbReference type="PRINTS" id="PR00702">
    <property type="entry name" value="ACRIFLAVINRP"/>
</dbReference>
<feature type="transmembrane region" description="Helical" evidence="2">
    <location>
        <begin position="438"/>
        <end position="456"/>
    </location>
</feature>
<dbReference type="PATRIC" id="fig|869212.3.peg.1903"/>
<accession>I4B5J0</accession>
<dbReference type="SUPFAM" id="SSF82714">
    <property type="entry name" value="Multidrug efflux transporter AcrB TolC docking domain, DN and DC subdomains"/>
    <property type="match status" value="2"/>
</dbReference>
<organism evidence="3 4">
    <name type="scientific">Turneriella parva (strain ATCC BAA-1111 / DSM 21527 / NCTC 11395 / H)</name>
    <name type="common">Leptospira parva</name>
    <dbReference type="NCBI Taxonomy" id="869212"/>
    <lineage>
        <taxon>Bacteria</taxon>
        <taxon>Pseudomonadati</taxon>
        <taxon>Spirochaetota</taxon>
        <taxon>Spirochaetia</taxon>
        <taxon>Leptospirales</taxon>
        <taxon>Leptospiraceae</taxon>
        <taxon>Turneriella</taxon>
    </lineage>
</organism>
<dbReference type="InterPro" id="IPR027463">
    <property type="entry name" value="AcrB_DN_DC_subdom"/>
</dbReference>
<keyword evidence="2" id="KW-1133">Transmembrane helix</keyword>
<feature type="transmembrane region" description="Helical" evidence="2">
    <location>
        <begin position="954"/>
        <end position="973"/>
    </location>
</feature>
<sequence length="1163" mass="127595">MNIAAFSIKRPIFIASLVILMLATGWISLKRIGVDLFPDVNIPFITIMTTYRGAGPEEIETLISKKIEEEVASISGLKRVSSDNMEGVSMVMCEFYLGQDIKEAEQQVRNKLGRARRDLPEGIDEPLIQRFDPADQPIVRLSIAADMPAAKLYDYVEQRIKPRFEQVPSVGAVRISGGQKREIQVEVDRTLLNSNQMTMTWIANNLRSYGANVPVGKKESGDKEIAFRTLGRFETLRQIENTVVSFGGDAGSALLLKRVAKVSDGVEDPKSKAFLYLPVEEDPLDLNGKPIDQTKMVRDRKPALLIDVYKQSNANTVAVADGTLKLVEKINADLRPPALKNLNEIKDRLRKGEKGDKIEPLFKAIAEDALTKGDAKVAEKLAALQAQVAKSPKATETADAIRELKSEIKRASAAPEIALIRNTAQWIKINVDDVKESIIIGILLAVLVVYLFLGNFRSTVITGLALPNSLLGAFILMLAMGFTINVITLLALSLSIGLLVDDAIVVRENIFRKMEEGEHPVKAAETGTTEVLLAVIATTATVIAVFLPVGFLSGMVGQFLRQLGMTVVFAMLISLFDAITVAPMLSAYFGGHVHDKPNWVIRNFNRFQDWLEATYATIMKFTLRRPLVTVGISVAVMLGNCASCGAVKKTFLPPNTQPEFLITFEMPPGTSLEGSKKMAEEIETRMRKLPEVHLIASVAGSYTGLANKGELGVVLVDRKWRKRETWQLKDVAREMLKDLAYAKVSVNDYSAVGGGVQYPLNLNVSGENLEELDKYSQVVMAELRNIKDLSDVSADFQSGKPEYQVQLDPERMQQVGVGPAAAGNELRLHIAGGVVGKFYDSGLEYDIRMRLKETQRDLKGAFTSSYVPNLSQPPRPIPLSILGKGEIKSGPSNISRQDRSRVIKIHANLAPGGAIGNAVDEAKKILDTKIPPPPGVRYIFWGQAEDLKELMENIVLSFGLALLFIYLVLASLYESFITPITIITAIPPAISGAFVSLAIFREQLNIFSMIGLIMLMGLVTKNSILLVDYALQHVRRGMSLNDAIFEAGKARLRPILMTSFAMIAGTLPLALGLGEAAKQRTAMGIAIIGGLIFSTVMTLFFVPAVFGYIDRLREAIERRFRPDYDMTLVGNHAPAPDHEPATQPAYQAPAAIEKPKGRKAKGK</sequence>
<feature type="transmembrane region" description="Helical" evidence="2">
    <location>
        <begin position="980"/>
        <end position="1000"/>
    </location>
</feature>
<dbReference type="STRING" id="869212.Turpa_1900"/>
<keyword evidence="2" id="KW-0472">Membrane</keyword>
<dbReference type="SUPFAM" id="SSF82866">
    <property type="entry name" value="Multidrug efflux transporter AcrB transmembrane domain"/>
    <property type="match status" value="2"/>
</dbReference>
<dbReference type="EMBL" id="CP002959">
    <property type="protein sequence ID" value="AFM12547.1"/>
    <property type="molecule type" value="Genomic_DNA"/>
</dbReference>
<dbReference type="AlphaFoldDB" id="I4B5J0"/>
<evidence type="ECO:0000313" key="3">
    <source>
        <dbReference type="EMBL" id="AFM12547.1"/>
    </source>
</evidence>
<dbReference type="InterPro" id="IPR001036">
    <property type="entry name" value="Acrflvin-R"/>
</dbReference>
<keyword evidence="4" id="KW-1185">Reference proteome</keyword>
<reference evidence="3 4" key="1">
    <citation type="submission" date="2012-06" db="EMBL/GenBank/DDBJ databases">
        <title>The complete chromosome of genome of Turneriella parva DSM 21527.</title>
        <authorList>
            <consortium name="US DOE Joint Genome Institute (JGI-PGF)"/>
            <person name="Lucas S."/>
            <person name="Han J."/>
            <person name="Lapidus A."/>
            <person name="Bruce D."/>
            <person name="Goodwin L."/>
            <person name="Pitluck S."/>
            <person name="Peters L."/>
            <person name="Kyrpides N."/>
            <person name="Mavromatis K."/>
            <person name="Ivanova N."/>
            <person name="Mikhailova N."/>
            <person name="Chertkov O."/>
            <person name="Detter J.C."/>
            <person name="Tapia R."/>
            <person name="Han C."/>
            <person name="Land M."/>
            <person name="Hauser L."/>
            <person name="Markowitz V."/>
            <person name="Cheng J.-F."/>
            <person name="Hugenholtz P."/>
            <person name="Woyke T."/>
            <person name="Wu D."/>
            <person name="Gronow S."/>
            <person name="Wellnitz S."/>
            <person name="Brambilla E."/>
            <person name="Klenk H.-P."/>
            <person name="Eisen J.A."/>
        </authorList>
    </citation>
    <scope>NUCLEOTIDE SEQUENCE [LARGE SCALE GENOMIC DNA]</scope>
    <source>
        <strain evidence="4">ATCC BAA-1111 / DSM 21527 / NCTC 11395 / H</strain>
    </source>
</reference>
<proteinExistence type="predicted"/>
<dbReference type="HOGENOM" id="CLU_002755_1_2_12"/>
<dbReference type="Pfam" id="PF00873">
    <property type="entry name" value="ACR_tran"/>
    <property type="match status" value="2"/>
</dbReference>
<feature type="transmembrane region" description="Helical" evidence="2">
    <location>
        <begin position="468"/>
        <end position="492"/>
    </location>
</feature>
<feature type="compositionally biased region" description="Low complexity" evidence="1">
    <location>
        <begin position="1141"/>
        <end position="1151"/>
    </location>
</feature>
<dbReference type="PANTHER" id="PTHR32063:SF0">
    <property type="entry name" value="SWARMING MOTILITY PROTEIN SWRC"/>
    <property type="match status" value="1"/>
</dbReference>
<feature type="transmembrane region" description="Helical" evidence="2">
    <location>
        <begin position="1006"/>
        <end position="1031"/>
    </location>
</feature>
<dbReference type="OrthoDB" id="366306at2"/>
<gene>
    <name evidence="3" type="ordered locus">Turpa_1900</name>
</gene>
<dbReference type="Gene3D" id="3.30.2090.10">
    <property type="entry name" value="Multidrug efflux transporter AcrB TolC docking domain, DN and DC subdomains"/>
    <property type="match status" value="2"/>
</dbReference>
<feature type="transmembrane region" description="Helical" evidence="2">
    <location>
        <begin position="12"/>
        <end position="29"/>
    </location>
</feature>